<feature type="coiled-coil region" evidence="1">
    <location>
        <begin position="273"/>
        <end position="328"/>
    </location>
</feature>
<dbReference type="Gene3D" id="2.60.40.2080">
    <property type="match status" value="1"/>
</dbReference>
<dbReference type="GO" id="GO:0030246">
    <property type="term" value="F:carbohydrate binding"/>
    <property type="evidence" value="ECO:0007669"/>
    <property type="project" value="InterPro"/>
</dbReference>
<keyword evidence="1" id="KW-0175">Coiled coil</keyword>
<sequence length="485" mass="53635">MSSRQRKGKGGHGTPYTRSSEEVNSTPQPLRESRSPSSRIAASSSSRVQVLLWPLLALLAGALGTLAWLHLAQRDGLRELQQELLSLRNRLPRELEGLKEQMLREQEDKVSESVALEQRLSEMEGAWKVLDQKLEEVTAEVEQTLASDAFGKLSDLQSQVKKSLDDIREEFPSSGDLAQLETQVELIRSTHMEKLAQDIAQILSDHSGMKENLTSLTAWYSNLVVSMQANSQSLQDLRQDIGAVSDSLESSLEFLSERVGALESGSSQALHAVEMLQSQLERSKEDLAGLREVAANQRQDQTTDSQQLENIREMIRQLDLEKSHTEEEVNSIRHSIADQKREAQNEVSVLNSALGVLQTRMAQVESGATSQNVKLSEALELELQSLRKGLDKVDSGIQQCLSGEVQTYCETPDNCGWPHLREVNFPHRVLTEPTITLGVSGLSAQGSVGVTVKAIDITDAGFKIQISNIGDHHLSSVRVTWMLCA</sequence>
<proteinExistence type="predicted"/>
<evidence type="ECO:0000256" key="2">
    <source>
        <dbReference type="SAM" id="MobiDB-lite"/>
    </source>
</evidence>
<dbReference type="EMBL" id="JANPWB010000010">
    <property type="protein sequence ID" value="KAJ1139295.1"/>
    <property type="molecule type" value="Genomic_DNA"/>
</dbReference>
<dbReference type="SUPFAM" id="SSF141086">
    <property type="entry name" value="Agglutinin HPA-like"/>
    <property type="match status" value="1"/>
</dbReference>
<dbReference type="GO" id="GO:0007155">
    <property type="term" value="P:cell adhesion"/>
    <property type="evidence" value="ECO:0007669"/>
    <property type="project" value="InterPro"/>
</dbReference>
<protein>
    <recommendedName>
        <fullName evidence="4">H-type lectin domain-containing protein</fullName>
    </recommendedName>
</protein>
<dbReference type="Pfam" id="PF09458">
    <property type="entry name" value="H_lectin"/>
    <property type="match status" value="1"/>
</dbReference>
<keyword evidence="3" id="KW-0812">Transmembrane</keyword>
<comment type="caution">
    <text evidence="5">The sequence shown here is derived from an EMBL/GenBank/DDBJ whole genome shotgun (WGS) entry which is preliminary data.</text>
</comment>
<evidence type="ECO:0000313" key="5">
    <source>
        <dbReference type="EMBL" id="KAJ1139295.1"/>
    </source>
</evidence>
<dbReference type="Proteomes" id="UP001066276">
    <property type="component" value="Chromosome 6"/>
</dbReference>
<reference evidence="5" key="1">
    <citation type="journal article" date="2022" name="bioRxiv">
        <title>Sequencing and chromosome-scale assembly of the giantPleurodeles waltlgenome.</title>
        <authorList>
            <person name="Brown T."/>
            <person name="Elewa A."/>
            <person name="Iarovenko S."/>
            <person name="Subramanian E."/>
            <person name="Araus A.J."/>
            <person name="Petzold A."/>
            <person name="Susuki M."/>
            <person name="Suzuki K.-i.T."/>
            <person name="Hayashi T."/>
            <person name="Toyoda A."/>
            <person name="Oliveira C."/>
            <person name="Osipova E."/>
            <person name="Leigh N.D."/>
            <person name="Simon A."/>
            <person name="Yun M.H."/>
        </authorList>
    </citation>
    <scope>NUCLEOTIDE SEQUENCE</scope>
    <source>
        <strain evidence="5">20211129_DDA</strain>
        <tissue evidence="5">Liver</tissue>
    </source>
</reference>
<name>A0AAV7QLX9_PLEWA</name>
<dbReference type="InterPro" id="IPR037221">
    <property type="entry name" value="H-type_lectin_dom_sf"/>
</dbReference>
<evidence type="ECO:0000256" key="3">
    <source>
        <dbReference type="SAM" id="Phobius"/>
    </source>
</evidence>
<keyword evidence="3" id="KW-1133">Transmembrane helix</keyword>
<feature type="transmembrane region" description="Helical" evidence="3">
    <location>
        <begin position="50"/>
        <end position="71"/>
    </location>
</feature>
<feature type="compositionally biased region" description="Basic residues" evidence="2">
    <location>
        <begin position="1"/>
        <end position="10"/>
    </location>
</feature>
<gene>
    <name evidence="5" type="ORF">NDU88_005670</name>
</gene>
<keyword evidence="3" id="KW-0472">Membrane</keyword>
<evidence type="ECO:0000313" key="6">
    <source>
        <dbReference type="Proteomes" id="UP001066276"/>
    </source>
</evidence>
<feature type="region of interest" description="Disordered" evidence="2">
    <location>
        <begin position="1"/>
        <end position="39"/>
    </location>
</feature>
<organism evidence="5 6">
    <name type="scientific">Pleurodeles waltl</name>
    <name type="common">Iberian ribbed newt</name>
    <dbReference type="NCBI Taxonomy" id="8319"/>
    <lineage>
        <taxon>Eukaryota</taxon>
        <taxon>Metazoa</taxon>
        <taxon>Chordata</taxon>
        <taxon>Craniata</taxon>
        <taxon>Vertebrata</taxon>
        <taxon>Euteleostomi</taxon>
        <taxon>Amphibia</taxon>
        <taxon>Batrachia</taxon>
        <taxon>Caudata</taxon>
        <taxon>Salamandroidea</taxon>
        <taxon>Salamandridae</taxon>
        <taxon>Pleurodelinae</taxon>
        <taxon>Pleurodeles</taxon>
    </lineage>
</organism>
<evidence type="ECO:0000256" key="1">
    <source>
        <dbReference type="SAM" id="Coils"/>
    </source>
</evidence>
<dbReference type="AlphaFoldDB" id="A0AAV7QLX9"/>
<keyword evidence="6" id="KW-1185">Reference proteome</keyword>
<feature type="domain" description="H-type lectin" evidence="4">
    <location>
        <begin position="422"/>
        <end position="482"/>
    </location>
</feature>
<dbReference type="InterPro" id="IPR019019">
    <property type="entry name" value="H-type_lectin_domain"/>
</dbReference>
<accession>A0AAV7QLX9</accession>
<feature type="compositionally biased region" description="Polar residues" evidence="2">
    <location>
        <begin position="16"/>
        <end position="28"/>
    </location>
</feature>
<evidence type="ECO:0000259" key="4">
    <source>
        <dbReference type="Pfam" id="PF09458"/>
    </source>
</evidence>